<dbReference type="Pfam" id="PF06999">
    <property type="entry name" value="Suc_Fer-like"/>
    <property type="match status" value="1"/>
</dbReference>
<dbReference type="CDD" id="cd03062">
    <property type="entry name" value="TRX_Fd_Sucrase"/>
    <property type="match status" value="1"/>
</dbReference>
<accession>A0A1G6Y1J3</accession>
<dbReference type="InterPro" id="IPR010350">
    <property type="entry name" value="Aim32/Apd1-like_bac"/>
</dbReference>
<dbReference type="PANTHER" id="PTHR31902">
    <property type="entry name" value="ACTIN PATCHES DISTAL PROTEIN 1"/>
    <property type="match status" value="1"/>
</dbReference>
<dbReference type="Proteomes" id="UP000199417">
    <property type="component" value="Unassembled WGS sequence"/>
</dbReference>
<dbReference type="AlphaFoldDB" id="A0A1G6Y1J3"/>
<keyword evidence="2" id="KW-1185">Reference proteome</keyword>
<gene>
    <name evidence="1" type="ORF">SAMN05444580_1075</name>
</gene>
<dbReference type="SUPFAM" id="SSF52833">
    <property type="entry name" value="Thioredoxin-like"/>
    <property type="match status" value="1"/>
</dbReference>
<evidence type="ECO:0000313" key="2">
    <source>
        <dbReference type="Proteomes" id="UP000199417"/>
    </source>
</evidence>
<reference evidence="1 2" key="1">
    <citation type="submission" date="2016-10" db="EMBL/GenBank/DDBJ databases">
        <authorList>
            <person name="de Groot N.N."/>
        </authorList>
    </citation>
    <scope>NUCLEOTIDE SEQUENCE [LARGE SCALE GENOMIC DNA]</scope>
    <source>
        <strain evidence="1 2">JCM 11308</strain>
    </source>
</reference>
<proteinExistence type="predicted"/>
<dbReference type="PIRSF" id="PIRSF035042">
    <property type="entry name" value="UCP035042_thirdx"/>
    <property type="match status" value="1"/>
</dbReference>
<protein>
    <recommendedName>
        <fullName evidence="3">Sucrase/ferredoxin-like</fullName>
    </recommendedName>
</protein>
<dbReference type="STRING" id="168276.SAMN05444580_1075"/>
<evidence type="ECO:0000313" key="1">
    <source>
        <dbReference type="EMBL" id="SDD84141.1"/>
    </source>
</evidence>
<dbReference type="InterPro" id="IPR009737">
    <property type="entry name" value="Aim32/Apd1-like"/>
</dbReference>
<name>A0A1G6Y1J3_9NOCA</name>
<sequence length="317" mass="33088">MTEPARTADYDAPGVDETTAEAVASTCSAMSAVDEPLPGTASQTAGWLCLEHPGAWGRDVFGGEAFDPDLSEALQRHTEAAGVRLLLIRRPGRAAWPARRTVLFGRPDPAGGWCERFDVADPADLLDLDLTLTAASPGIGTPVSDPVALVCAHGKRDLCCAVLGRPVAATLADRFGDAVWECSHTGGHRFAPSLILLPTGLTYGRLGPEASVEAVLAAGRGEVYLPGLRGRSCWSPDGQVAEIAVRERVSASDADLTVEDLLVGGREAGALVRHRDGRSWAVETTRVELEARPPSCGALAKSVTAVVAAAVTERAGP</sequence>
<evidence type="ECO:0008006" key="3">
    <source>
        <dbReference type="Google" id="ProtNLM"/>
    </source>
</evidence>
<dbReference type="EMBL" id="FNAB01000007">
    <property type="protein sequence ID" value="SDD84141.1"/>
    <property type="molecule type" value="Genomic_DNA"/>
</dbReference>
<dbReference type="PANTHER" id="PTHR31902:SF22">
    <property type="entry name" value="SLL1203 PROTEIN"/>
    <property type="match status" value="1"/>
</dbReference>
<organism evidence="1 2">
    <name type="scientific">Rhodococcus tukisamuensis</name>
    <dbReference type="NCBI Taxonomy" id="168276"/>
    <lineage>
        <taxon>Bacteria</taxon>
        <taxon>Bacillati</taxon>
        <taxon>Actinomycetota</taxon>
        <taxon>Actinomycetes</taxon>
        <taxon>Mycobacteriales</taxon>
        <taxon>Nocardiaceae</taxon>
        <taxon>Rhodococcus</taxon>
    </lineage>
</organism>
<dbReference type="InterPro" id="IPR036249">
    <property type="entry name" value="Thioredoxin-like_sf"/>
</dbReference>